<reference evidence="10 11" key="1">
    <citation type="submission" date="2019-04" db="EMBL/GenBank/DDBJ databases">
        <title>An improved genome assembly and genetic linkage map for asparagus bean, Vigna unguiculata ssp. sesquipedialis.</title>
        <authorList>
            <person name="Xia Q."/>
            <person name="Zhang R."/>
            <person name="Dong Y."/>
        </authorList>
    </citation>
    <scope>NUCLEOTIDE SEQUENCE [LARGE SCALE GENOMIC DNA]</scope>
    <source>
        <tissue evidence="10">Leaf</tissue>
    </source>
</reference>
<evidence type="ECO:0000256" key="7">
    <source>
        <dbReference type="ARBA" id="ARBA00058358"/>
    </source>
</evidence>
<keyword evidence="11" id="KW-1185">Reference proteome</keyword>
<evidence type="ECO:0000256" key="4">
    <source>
        <dbReference type="ARBA" id="ARBA00022801"/>
    </source>
</evidence>
<evidence type="ECO:0000256" key="1">
    <source>
        <dbReference type="ARBA" id="ARBA00004721"/>
    </source>
</evidence>
<dbReference type="FunFam" id="3.40.50.1820:FF:000161">
    <property type="entry name" value="Epoxide hydrolase"/>
    <property type="match status" value="1"/>
</dbReference>
<evidence type="ECO:0000256" key="5">
    <source>
        <dbReference type="ARBA" id="ARBA00038334"/>
    </source>
</evidence>
<evidence type="ECO:0000259" key="9">
    <source>
        <dbReference type="Pfam" id="PF00561"/>
    </source>
</evidence>
<evidence type="ECO:0000313" key="10">
    <source>
        <dbReference type="EMBL" id="QCD77785.1"/>
    </source>
</evidence>
<dbReference type="Gene3D" id="3.40.50.1820">
    <property type="entry name" value="alpha/beta hydrolase"/>
    <property type="match status" value="1"/>
</dbReference>
<dbReference type="InterPro" id="IPR000639">
    <property type="entry name" value="Epox_hydrolase-like"/>
</dbReference>
<gene>
    <name evidence="10" type="ORF">DEO72_LG1g1413</name>
</gene>
<evidence type="ECO:0000256" key="2">
    <source>
        <dbReference type="ARBA" id="ARBA00011738"/>
    </source>
</evidence>
<keyword evidence="4" id="KW-0378">Hydrolase</keyword>
<keyword evidence="10" id="KW-0418">Kinase</keyword>
<comment type="subunit">
    <text evidence="2">Homodimer.</text>
</comment>
<dbReference type="Pfam" id="PF00561">
    <property type="entry name" value="Abhydrolase_1"/>
    <property type="match status" value="1"/>
</dbReference>
<comment type="catalytic activity">
    <reaction evidence="6">
        <text>an epoxide + H2O = an ethanediol</text>
        <dbReference type="Rhea" id="RHEA:19037"/>
        <dbReference type="ChEBI" id="CHEBI:15377"/>
        <dbReference type="ChEBI" id="CHEBI:32955"/>
        <dbReference type="ChEBI" id="CHEBI:140594"/>
        <dbReference type="EC" id="3.3.2.10"/>
    </reaction>
    <physiologicalReaction direction="left-to-right" evidence="6">
        <dbReference type="Rhea" id="RHEA:19038"/>
    </physiologicalReaction>
</comment>
<comment type="similarity">
    <text evidence="5">Belongs to the AB hydrolase superfamily. Epoxide hydrolase family.</text>
</comment>
<dbReference type="SUPFAM" id="SSF53474">
    <property type="entry name" value="alpha/beta-Hydrolases"/>
    <property type="match status" value="1"/>
</dbReference>
<organism evidence="10 11">
    <name type="scientific">Vigna unguiculata</name>
    <name type="common">Cowpea</name>
    <dbReference type="NCBI Taxonomy" id="3917"/>
    <lineage>
        <taxon>Eukaryota</taxon>
        <taxon>Viridiplantae</taxon>
        <taxon>Streptophyta</taxon>
        <taxon>Embryophyta</taxon>
        <taxon>Tracheophyta</taxon>
        <taxon>Spermatophyta</taxon>
        <taxon>Magnoliopsida</taxon>
        <taxon>eudicotyledons</taxon>
        <taxon>Gunneridae</taxon>
        <taxon>Pentapetalae</taxon>
        <taxon>rosids</taxon>
        <taxon>fabids</taxon>
        <taxon>Fabales</taxon>
        <taxon>Fabaceae</taxon>
        <taxon>Papilionoideae</taxon>
        <taxon>50 kb inversion clade</taxon>
        <taxon>NPAAA clade</taxon>
        <taxon>indigoferoid/millettioid clade</taxon>
        <taxon>Phaseoleae</taxon>
        <taxon>Vigna</taxon>
    </lineage>
</organism>
<name>A0A4D6KMJ2_VIGUN</name>
<comment type="pathway">
    <text evidence="1">Secondary metabolite biosynthesis; terpenoid biosynthesis.</text>
</comment>
<protein>
    <recommendedName>
        <fullName evidence="3">soluble epoxide hydrolase</fullName>
        <ecNumber evidence="3">3.3.2.10</ecNumber>
    </recommendedName>
</protein>
<dbReference type="AlphaFoldDB" id="A0A4D6KMJ2"/>
<dbReference type="EC" id="3.3.2.10" evidence="3"/>
<keyword evidence="10" id="KW-0829">Tyrosine-protein kinase</keyword>
<dbReference type="GO" id="GO:0004301">
    <property type="term" value="F:epoxide hydrolase activity"/>
    <property type="evidence" value="ECO:0007669"/>
    <property type="project" value="UniProtKB-EC"/>
</dbReference>
<comment type="catalytic activity">
    <reaction evidence="8">
        <text>(24S)-24,25-epoxycucurbitadienol + H2O = (24R)-24,25-dihydroxycucurbitadienol</text>
        <dbReference type="Rhea" id="RHEA:81855"/>
        <dbReference type="ChEBI" id="CHEBI:15377"/>
        <dbReference type="ChEBI" id="CHEBI:229949"/>
        <dbReference type="ChEBI" id="CHEBI:229950"/>
    </reaction>
    <physiologicalReaction direction="left-to-right" evidence="8">
        <dbReference type="Rhea" id="RHEA:81856"/>
    </physiologicalReaction>
</comment>
<evidence type="ECO:0000256" key="8">
    <source>
        <dbReference type="ARBA" id="ARBA00093212"/>
    </source>
</evidence>
<evidence type="ECO:0000256" key="6">
    <source>
        <dbReference type="ARBA" id="ARBA00051067"/>
    </source>
</evidence>
<evidence type="ECO:0000313" key="11">
    <source>
        <dbReference type="Proteomes" id="UP000501690"/>
    </source>
</evidence>
<keyword evidence="10" id="KW-0808">Transferase</keyword>
<dbReference type="InterPro" id="IPR029058">
    <property type="entry name" value="AB_hydrolase_fold"/>
</dbReference>
<comment type="function">
    <text evidence="7">Epoxide hydrolase involved in the biosynthesis of cucurbitacin and mogroside tetracyclic triterpene natural products (e.g. siamenoside I and mogrosides IV, V and VI). Cucurbitacins have cytotoxic properties and exhibit deterrent taste as a defense barrier against herbivores. Mogrosides are nonsugar highly oxygenated compounds used as high-intensity zero-calorie sweeteners; they also possess pharmacological properties such as regulating immunity, lowering blood sugar and lipid levels, protecting the liver, and acting as antioxidants and antitumor agents. Catalyzes the hydrolysis of aromatic epoxide-containing substrates, such as the conversion of 24,25-epoxycucurbitadienol to 24,25-dihydroxycucurbitadienol.</text>
</comment>
<accession>A0A4D6KMJ2</accession>
<proteinExistence type="inferred from homology"/>
<feature type="domain" description="AB hydrolase-1" evidence="9">
    <location>
        <begin position="25"/>
        <end position="130"/>
    </location>
</feature>
<dbReference type="EMBL" id="CP039345">
    <property type="protein sequence ID" value="QCD77785.1"/>
    <property type="molecule type" value="Genomic_DNA"/>
</dbReference>
<dbReference type="GO" id="GO:0004713">
    <property type="term" value="F:protein tyrosine kinase activity"/>
    <property type="evidence" value="ECO:0007669"/>
    <property type="project" value="UniProtKB-KW"/>
</dbReference>
<evidence type="ECO:0000256" key="3">
    <source>
        <dbReference type="ARBA" id="ARBA00013006"/>
    </source>
</evidence>
<dbReference type="Proteomes" id="UP000501690">
    <property type="component" value="Linkage Group LG1"/>
</dbReference>
<dbReference type="PRINTS" id="PR00412">
    <property type="entry name" value="EPOXHYDRLASE"/>
</dbReference>
<dbReference type="PANTHER" id="PTHR43329">
    <property type="entry name" value="EPOXIDE HYDROLASE"/>
    <property type="match status" value="1"/>
</dbReference>
<dbReference type="InterPro" id="IPR000073">
    <property type="entry name" value="AB_hydrolase_1"/>
</dbReference>
<sequence>MEGIEHRTVEVNGIKMHVAEKGEGPVVLFIHGFPELWYCWRHQILALSSRGYRAVAPDLRGYGDTDVPSSVSSYTIMHLVGDIVALIDSLGVDQVFLVAHDWGAIVGWYLCLFRPERIKAYVCLSVPFMPRNPKVRPVDAMRALYGDDYYICRFQEPGKAEALYGSNNIGEAIKNMLTSRRPGPPILPKEGVTLPSGSLPSKPLPSWLSQEDVNYYASKFAKTGLTGGLNYYRNLNLNWELTSPWSGAQIKVPVKFITGDLDSVYTSLNLKEYIHGGGFKQDVPNLEEVIVLKGVSHFNNQEAAEEVNDHIYNFINKHADAKTT</sequence>